<dbReference type="PANTHER" id="PTHR35008:SF4">
    <property type="entry name" value="BLL4482 PROTEIN"/>
    <property type="match status" value="1"/>
</dbReference>
<keyword evidence="3 4" id="KW-0408">Iron</keyword>
<sequence>MRKVLWVLGVVALTWAFVGPRAHVALAQPFQHFFRRSPTPKPHVPAKPPAPSVVLGARLYVRACESCHGPKGNGEGFWSLPTGKNAPALTGLTPNAASWMQTIRDGRGMMPAWGQVLNHTELQSLALYLNSLNKPLVKSPS</sequence>
<evidence type="ECO:0000256" key="4">
    <source>
        <dbReference type="PROSITE-ProRule" id="PRU00433"/>
    </source>
</evidence>
<dbReference type="EMBL" id="CP019454">
    <property type="protein sequence ID" value="AUW95182.1"/>
    <property type="molecule type" value="Genomic_DNA"/>
</dbReference>
<dbReference type="InterPro" id="IPR036909">
    <property type="entry name" value="Cyt_c-like_dom_sf"/>
</dbReference>
<dbReference type="PANTHER" id="PTHR35008">
    <property type="entry name" value="BLL4482 PROTEIN-RELATED"/>
    <property type="match status" value="1"/>
</dbReference>
<accession>A0ABN5H3A7</accession>
<dbReference type="InterPro" id="IPR051459">
    <property type="entry name" value="Cytochrome_c-type_DH"/>
</dbReference>
<dbReference type="Proteomes" id="UP000325292">
    <property type="component" value="Chromosome"/>
</dbReference>
<keyword evidence="1 4" id="KW-0349">Heme</keyword>
<dbReference type="InterPro" id="IPR009056">
    <property type="entry name" value="Cyt_c-like_dom"/>
</dbReference>
<keyword evidence="7" id="KW-1185">Reference proteome</keyword>
<evidence type="ECO:0000256" key="3">
    <source>
        <dbReference type="ARBA" id="ARBA00023004"/>
    </source>
</evidence>
<protein>
    <recommendedName>
        <fullName evidence="5">Cytochrome c domain-containing protein</fullName>
    </recommendedName>
</protein>
<gene>
    <name evidence="6" type="ORF">BXT84_15460</name>
</gene>
<dbReference type="Gene3D" id="1.10.760.10">
    <property type="entry name" value="Cytochrome c-like domain"/>
    <property type="match status" value="1"/>
</dbReference>
<evidence type="ECO:0000313" key="6">
    <source>
        <dbReference type="EMBL" id="AUW95182.1"/>
    </source>
</evidence>
<evidence type="ECO:0000313" key="7">
    <source>
        <dbReference type="Proteomes" id="UP000325292"/>
    </source>
</evidence>
<evidence type="ECO:0000259" key="5">
    <source>
        <dbReference type="PROSITE" id="PS51007"/>
    </source>
</evidence>
<dbReference type="SUPFAM" id="SSF46626">
    <property type="entry name" value="Cytochrome c"/>
    <property type="match status" value="1"/>
</dbReference>
<reference evidence="6 7" key="1">
    <citation type="journal article" date="2019" name="Sci. Rep.">
        <title>Sulfobacillus thermotolerans: new insights into resistance and metabolic capacities of acidophilic chemolithotrophs.</title>
        <authorList>
            <person name="Panyushkina A.E."/>
            <person name="Babenko V.V."/>
            <person name="Nikitina A.S."/>
            <person name="Selezneva O.V."/>
            <person name="Tsaplina I.A."/>
            <person name="Letarova M.A."/>
            <person name="Kostryukova E.S."/>
            <person name="Letarov A.V."/>
        </authorList>
    </citation>
    <scope>NUCLEOTIDE SEQUENCE [LARGE SCALE GENOMIC DNA]</scope>
    <source>
        <strain evidence="6 7">Kr1</strain>
    </source>
</reference>
<proteinExistence type="predicted"/>
<evidence type="ECO:0000256" key="1">
    <source>
        <dbReference type="ARBA" id="ARBA00022617"/>
    </source>
</evidence>
<dbReference type="Pfam" id="PF13442">
    <property type="entry name" value="Cytochrome_CBB3"/>
    <property type="match status" value="1"/>
</dbReference>
<dbReference type="PROSITE" id="PS51007">
    <property type="entry name" value="CYTC"/>
    <property type="match status" value="1"/>
</dbReference>
<evidence type="ECO:0000256" key="2">
    <source>
        <dbReference type="ARBA" id="ARBA00022723"/>
    </source>
</evidence>
<organism evidence="6 7">
    <name type="scientific">Sulfobacillus thermotolerans</name>
    <dbReference type="NCBI Taxonomy" id="338644"/>
    <lineage>
        <taxon>Bacteria</taxon>
        <taxon>Bacillati</taxon>
        <taxon>Bacillota</taxon>
        <taxon>Clostridia</taxon>
        <taxon>Eubacteriales</taxon>
        <taxon>Clostridiales Family XVII. Incertae Sedis</taxon>
        <taxon>Sulfobacillus</taxon>
    </lineage>
</organism>
<name>A0ABN5H3A7_9FIRM</name>
<feature type="domain" description="Cytochrome c" evidence="5">
    <location>
        <begin position="51"/>
        <end position="133"/>
    </location>
</feature>
<keyword evidence="2 4" id="KW-0479">Metal-binding</keyword>